<organism evidence="1 2">
    <name type="scientific">Microctonus aethiopoides</name>
    <dbReference type="NCBI Taxonomy" id="144406"/>
    <lineage>
        <taxon>Eukaryota</taxon>
        <taxon>Metazoa</taxon>
        <taxon>Ecdysozoa</taxon>
        <taxon>Arthropoda</taxon>
        <taxon>Hexapoda</taxon>
        <taxon>Insecta</taxon>
        <taxon>Pterygota</taxon>
        <taxon>Neoptera</taxon>
        <taxon>Endopterygota</taxon>
        <taxon>Hymenoptera</taxon>
        <taxon>Apocrita</taxon>
        <taxon>Ichneumonoidea</taxon>
        <taxon>Braconidae</taxon>
        <taxon>Euphorinae</taxon>
        <taxon>Microctonus</taxon>
    </lineage>
</organism>
<sequence length="132" mass="14547">MDVDHSGTSQSTDVNADKILSSQSTVLSSLISNQSTHSANFQDEIAGFKPISKTDVMTPNHCAAQDRANINGKLVPTSTPSGLIQQLLTQRELVYLPCRHHILEIVLRGVFEYYWSGTSGPKTPIFSRFLKN</sequence>
<dbReference type="AlphaFoldDB" id="A0AA39FW64"/>
<reference evidence="1" key="1">
    <citation type="journal article" date="2023" name="bioRxiv">
        <title>Scaffold-level genome assemblies of two parasitoid biocontrol wasps reveal the parthenogenesis mechanism and an associated novel virus.</title>
        <authorList>
            <person name="Inwood S."/>
            <person name="Skelly J."/>
            <person name="Guhlin J."/>
            <person name="Harrop T."/>
            <person name="Goldson S."/>
            <person name="Dearden P."/>
        </authorList>
    </citation>
    <scope>NUCLEOTIDE SEQUENCE</scope>
    <source>
        <strain evidence="1">Irish</strain>
        <tissue evidence="1">Whole body</tissue>
    </source>
</reference>
<gene>
    <name evidence="1" type="ORF">PV328_001074</name>
</gene>
<name>A0AA39FW64_9HYME</name>
<accession>A0AA39FW64</accession>
<proteinExistence type="predicted"/>
<dbReference type="Proteomes" id="UP001168990">
    <property type="component" value="Unassembled WGS sequence"/>
</dbReference>
<evidence type="ECO:0000313" key="2">
    <source>
        <dbReference type="Proteomes" id="UP001168990"/>
    </source>
</evidence>
<dbReference type="EMBL" id="JAQQBS010000001">
    <property type="protein sequence ID" value="KAK0176977.1"/>
    <property type="molecule type" value="Genomic_DNA"/>
</dbReference>
<protein>
    <submittedName>
        <fullName evidence="1">Uncharacterized protein</fullName>
    </submittedName>
</protein>
<keyword evidence="2" id="KW-1185">Reference proteome</keyword>
<evidence type="ECO:0000313" key="1">
    <source>
        <dbReference type="EMBL" id="KAK0176977.1"/>
    </source>
</evidence>
<comment type="caution">
    <text evidence="1">The sequence shown here is derived from an EMBL/GenBank/DDBJ whole genome shotgun (WGS) entry which is preliminary data.</text>
</comment>
<reference evidence="1" key="2">
    <citation type="submission" date="2023-03" db="EMBL/GenBank/DDBJ databases">
        <authorList>
            <person name="Inwood S.N."/>
            <person name="Skelly J.G."/>
            <person name="Guhlin J."/>
            <person name="Harrop T.W.R."/>
            <person name="Goldson S.G."/>
            <person name="Dearden P.K."/>
        </authorList>
    </citation>
    <scope>NUCLEOTIDE SEQUENCE</scope>
    <source>
        <strain evidence="1">Irish</strain>
        <tissue evidence="1">Whole body</tissue>
    </source>
</reference>